<sequence length="188" mass="21630">MAATPPPSAHLGGDVPGWRWDEKREFRVGYAYAVSMKVRVFMWIATHRRHLTNVERVRRHFASSDECNLCYNGPEDIDHVLRFCVKTHEQWGCLLGQEVRCSMVLDGDYVERESVLDRGSRLIIECESTFSATVCWERNGVADKLVSLGRKCTQQGRIFVVPPGSMAVFVAEEQQYWEEWWEAGSSRV</sequence>
<dbReference type="Pfam" id="PF13966">
    <property type="entry name" value="zf-RVT"/>
    <property type="match status" value="1"/>
</dbReference>
<protein>
    <recommendedName>
        <fullName evidence="1">Reverse transcriptase zinc-binding domain-containing protein</fullName>
    </recommendedName>
</protein>
<dbReference type="Proteomes" id="UP001472677">
    <property type="component" value="Unassembled WGS sequence"/>
</dbReference>
<dbReference type="InterPro" id="IPR026960">
    <property type="entry name" value="RVT-Znf"/>
</dbReference>
<keyword evidence="3" id="KW-1185">Reference proteome</keyword>
<reference evidence="2 3" key="1">
    <citation type="journal article" date="2024" name="G3 (Bethesda)">
        <title>Genome assembly of Hibiscus sabdariffa L. provides insights into metabolisms of medicinal natural products.</title>
        <authorList>
            <person name="Kim T."/>
        </authorList>
    </citation>
    <scope>NUCLEOTIDE SEQUENCE [LARGE SCALE GENOMIC DNA]</scope>
    <source>
        <strain evidence="2">TK-2024</strain>
        <tissue evidence="2">Old leaves</tissue>
    </source>
</reference>
<dbReference type="EMBL" id="JBBPBM010000005">
    <property type="protein sequence ID" value="KAK8583525.1"/>
    <property type="molecule type" value="Genomic_DNA"/>
</dbReference>
<feature type="domain" description="Reverse transcriptase zinc-binding" evidence="1">
    <location>
        <begin position="30"/>
        <end position="91"/>
    </location>
</feature>
<name>A0ABR2FN26_9ROSI</name>
<evidence type="ECO:0000313" key="2">
    <source>
        <dbReference type="EMBL" id="KAK8583525.1"/>
    </source>
</evidence>
<gene>
    <name evidence="2" type="ORF">V6N12_067793</name>
</gene>
<comment type="caution">
    <text evidence="2">The sequence shown here is derived from an EMBL/GenBank/DDBJ whole genome shotgun (WGS) entry which is preliminary data.</text>
</comment>
<accession>A0ABR2FN26</accession>
<evidence type="ECO:0000259" key="1">
    <source>
        <dbReference type="Pfam" id="PF13966"/>
    </source>
</evidence>
<organism evidence="2 3">
    <name type="scientific">Hibiscus sabdariffa</name>
    <name type="common">roselle</name>
    <dbReference type="NCBI Taxonomy" id="183260"/>
    <lineage>
        <taxon>Eukaryota</taxon>
        <taxon>Viridiplantae</taxon>
        <taxon>Streptophyta</taxon>
        <taxon>Embryophyta</taxon>
        <taxon>Tracheophyta</taxon>
        <taxon>Spermatophyta</taxon>
        <taxon>Magnoliopsida</taxon>
        <taxon>eudicotyledons</taxon>
        <taxon>Gunneridae</taxon>
        <taxon>Pentapetalae</taxon>
        <taxon>rosids</taxon>
        <taxon>malvids</taxon>
        <taxon>Malvales</taxon>
        <taxon>Malvaceae</taxon>
        <taxon>Malvoideae</taxon>
        <taxon>Hibiscus</taxon>
    </lineage>
</organism>
<proteinExistence type="predicted"/>
<evidence type="ECO:0000313" key="3">
    <source>
        <dbReference type="Proteomes" id="UP001472677"/>
    </source>
</evidence>